<protein>
    <recommendedName>
        <fullName evidence="5">GRF-type domain-containing protein</fullName>
    </recommendedName>
</protein>
<dbReference type="GO" id="GO:0005737">
    <property type="term" value="C:cytoplasm"/>
    <property type="evidence" value="ECO:0007669"/>
    <property type="project" value="TreeGrafter"/>
</dbReference>
<name>A0A8C1JM20_CYPCA</name>
<dbReference type="GO" id="GO:0005730">
    <property type="term" value="C:nucleolus"/>
    <property type="evidence" value="ECO:0007669"/>
    <property type="project" value="TreeGrafter"/>
</dbReference>
<dbReference type="GO" id="GO:0008988">
    <property type="term" value="F:rRNA (adenine-N6-)-methyltransferase activity"/>
    <property type="evidence" value="ECO:0007669"/>
    <property type="project" value="InterPro"/>
</dbReference>
<evidence type="ECO:0000256" key="1">
    <source>
        <dbReference type="ARBA" id="ARBA00022723"/>
    </source>
</evidence>
<sequence>PYMFFSGPALLFEKNVNGKEKGRRFHACSACRDRKHCNFFQWADEKISEARMLSREEQNHSKMPFFSHQEYCSRFREFVSLPLEQRRFCVDCQLLILPGESANHVKHRYICIIYYMLALLITDARRDCPVSKKYNIHYHSKVWGLFKEINTSIQRLIK</sequence>
<dbReference type="GO" id="GO:0008270">
    <property type="term" value="F:zinc ion binding"/>
    <property type="evidence" value="ECO:0007669"/>
    <property type="project" value="UniProtKB-KW"/>
</dbReference>
<evidence type="ECO:0000259" key="5">
    <source>
        <dbReference type="PROSITE" id="PS51999"/>
    </source>
</evidence>
<evidence type="ECO:0000313" key="6">
    <source>
        <dbReference type="Ensembl" id="ENSCCRP00010034660.1"/>
    </source>
</evidence>
<feature type="domain" description="GRF-type" evidence="5">
    <location>
        <begin position="3"/>
        <end position="46"/>
    </location>
</feature>
<reference evidence="6" key="2">
    <citation type="submission" date="2025-09" db="UniProtKB">
        <authorList>
            <consortium name="Ensembl"/>
        </authorList>
    </citation>
    <scope>IDENTIFICATION</scope>
</reference>
<dbReference type="PANTHER" id="PTHR13493:SF3">
    <property type="entry name" value="RRNA N6-ADENOSINE-METHYLTRANSFERASE ZCCHC4"/>
    <property type="match status" value="1"/>
</dbReference>
<evidence type="ECO:0000313" key="7">
    <source>
        <dbReference type="Proteomes" id="UP000694427"/>
    </source>
</evidence>
<evidence type="ECO:0000256" key="2">
    <source>
        <dbReference type="ARBA" id="ARBA00022771"/>
    </source>
</evidence>
<organism evidence="6 7">
    <name type="scientific">Cyprinus carpio</name>
    <name type="common">Common carp</name>
    <dbReference type="NCBI Taxonomy" id="7962"/>
    <lineage>
        <taxon>Eukaryota</taxon>
        <taxon>Metazoa</taxon>
        <taxon>Chordata</taxon>
        <taxon>Craniata</taxon>
        <taxon>Vertebrata</taxon>
        <taxon>Euteleostomi</taxon>
        <taxon>Actinopterygii</taxon>
        <taxon>Neopterygii</taxon>
        <taxon>Teleostei</taxon>
        <taxon>Ostariophysi</taxon>
        <taxon>Cypriniformes</taxon>
        <taxon>Cyprinidae</taxon>
        <taxon>Cyprininae</taxon>
        <taxon>Cyprinus</taxon>
    </lineage>
</organism>
<evidence type="ECO:0000256" key="3">
    <source>
        <dbReference type="ARBA" id="ARBA00022833"/>
    </source>
</evidence>
<reference evidence="6" key="1">
    <citation type="submission" date="2025-08" db="UniProtKB">
        <authorList>
            <consortium name="Ensembl"/>
        </authorList>
    </citation>
    <scope>IDENTIFICATION</scope>
</reference>
<dbReference type="Pfam" id="PF06839">
    <property type="entry name" value="Zn_ribbon_GRF"/>
    <property type="match status" value="1"/>
</dbReference>
<keyword evidence="2 4" id="KW-0863">Zinc-finger</keyword>
<dbReference type="InterPro" id="IPR039846">
    <property type="entry name" value="ZCCHC4"/>
</dbReference>
<keyword evidence="3" id="KW-0862">Zinc</keyword>
<keyword evidence="1" id="KW-0479">Metal-binding</keyword>
<evidence type="ECO:0000256" key="4">
    <source>
        <dbReference type="PROSITE-ProRule" id="PRU01343"/>
    </source>
</evidence>
<proteinExistence type="predicted"/>
<keyword evidence="7" id="KW-1185">Reference proteome</keyword>
<accession>A0A8C1JM20</accession>
<dbReference type="PANTHER" id="PTHR13493">
    <property type="entry name" value="ZINC FINGER CCHC DOMAIN-CONTAINING"/>
    <property type="match status" value="1"/>
</dbReference>
<dbReference type="AlphaFoldDB" id="A0A8C1JM20"/>
<dbReference type="PROSITE" id="PS51999">
    <property type="entry name" value="ZF_GRF"/>
    <property type="match status" value="1"/>
</dbReference>
<dbReference type="Ensembl" id="ENSCCRT00010038006.1">
    <property type="protein sequence ID" value="ENSCCRP00010034660.1"/>
    <property type="gene ID" value="ENSCCRG00010014753.1"/>
</dbReference>
<dbReference type="Proteomes" id="UP000694427">
    <property type="component" value="Unplaced"/>
</dbReference>
<dbReference type="InterPro" id="IPR010666">
    <property type="entry name" value="Znf_GRF"/>
</dbReference>